<dbReference type="InterPro" id="IPR013783">
    <property type="entry name" value="Ig-like_fold"/>
</dbReference>
<proteinExistence type="predicted"/>
<dbReference type="RefSeq" id="WP_032557945.1">
    <property type="nucleotide sequence ID" value="NZ_JGDJ01000115.1"/>
</dbReference>
<dbReference type="AlphaFoldDB" id="A0A015Z7P7"/>
<dbReference type="CDD" id="cd14948">
    <property type="entry name" value="BACON"/>
    <property type="match status" value="1"/>
</dbReference>
<comment type="caution">
    <text evidence="1">The sequence shown here is derived from an EMBL/GenBank/DDBJ whole genome shotgun (WGS) entry which is preliminary data.</text>
</comment>
<accession>A0A015Z7P7</accession>
<dbReference type="InterPro" id="IPR024361">
    <property type="entry name" value="BACON"/>
</dbReference>
<sequence>MSKVYVNDGYMMLLDAIYFNGKKIGNVSDDGIDWGGDAAEYIKLFAAQVRNAPVKKIKKKDATNLLKFTLIELVPQNCKDVMGGTVDGTKWEAPSESISLEGTLKILCGTGQTIEVKRMTLDGVVRGKIGGDDPLGIECEMEMLNPLDGGSPFSFDDTVPFISITPTSLSFAKGGESKTVDIEASGAFSVGKVPAGFSLEIVNGRITITADANTGAARNGSVEFILAADNTKKATLTLSQAAGNA</sequence>
<evidence type="ECO:0000313" key="1">
    <source>
        <dbReference type="EMBL" id="EXZ30894.1"/>
    </source>
</evidence>
<organism evidence="1 2">
    <name type="scientific">Bacteroides fragilis str. S36L11</name>
    <dbReference type="NCBI Taxonomy" id="1339327"/>
    <lineage>
        <taxon>Bacteria</taxon>
        <taxon>Pseudomonadati</taxon>
        <taxon>Bacteroidota</taxon>
        <taxon>Bacteroidia</taxon>
        <taxon>Bacteroidales</taxon>
        <taxon>Bacteroidaceae</taxon>
        <taxon>Bacteroides</taxon>
    </lineage>
</organism>
<dbReference type="Proteomes" id="UP000022082">
    <property type="component" value="Unassembled WGS sequence"/>
</dbReference>
<dbReference type="PATRIC" id="fig|1339327.3.peg.583"/>
<dbReference type="Gene3D" id="2.60.40.10">
    <property type="entry name" value="Immunoglobulins"/>
    <property type="match status" value="1"/>
</dbReference>
<evidence type="ECO:0000313" key="2">
    <source>
        <dbReference type="Proteomes" id="UP000022082"/>
    </source>
</evidence>
<reference evidence="1 2" key="1">
    <citation type="submission" date="2014-02" db="EMBL/GenBank/DDBJ databases">
        <authorList>
            <person name="Sears C."/>
            <person name="Carroll K."/>
            <person name="Sack B.R."/>
            <person name="Qadri F."/>
            <person name="Myers L.L."/>
            <person name="Chung G.-T."/>
            <person name="Escheverria P."/>
            <person name="Fraser C.M."/>
            <person name="Sadzewicz L."/>
            <person name="Shefchek K.A."/>
            <person name="Tallon L."/>
            <person name="Das S.P."/>
            <person name="Daugherty S."/>
            <person name="Mongodin E.F."/>
        </authorList>
    </citation>
    <scope>NUCLEOTIDE SEQUENCE [LARGE SCALE GENOMIC DNA]</scope>
    <source>
        <strain evidence="1 2">S36L11</strain>
    </source>
</reference>
<protein>
    <submittedName>
        <fullName evidence="1">Bacteroidetes-Associated Carbohydrate-binding Often N-terminal family protein</fullName>
    </submittedName>
</protein>
<name>A0A015Z7P7_BACFG</name>
<dbReference type="EMBL" id="JGDJ01000115">
    <property type="protein sequence ID" value="EXZ30894.1"/>
    <property type="molecule type" value="Genomic_DNA"/>
</dbReference>
<gene>
    <name evidence="1" type="ORF">M136_5370</name>
</gene>